<dbReference type="EMBL" id="JACJPW010000101">
    <property type="protein sequence ID" value="MBD2184965.1"/>
    <property type="molecule type" value="Genomic_DNA"/>
</dbReference>
<dbReference type="InterPro" id="IPR027417">
    <property type="entry name" value="P-loop_NTPase"/>
</dbReference>
<dbReference type="InterPro" id="IPR050678">
    <property type="entry name" value="DNA_Partitioning_ATPase"/>
</dbReference>
<reference evidence="3" key="2">
    <citation type="submission" date="2020-08" db="EMBL/GenBank/DDBJ databases">
        <authorList>
            <person name="Chen M."/>
            <person name="Teng W."/>
            <person name="Zhao L."/>
            <person name="Hu C."/>
            <person name="Zhou Y."/>
            <person name="Han B."/>
            <person name="Song L."/>
            <person name="Shu W."/>
        </authorList>
    </citation>
    <scope>NUCLEOTIDE SEQUENCE</scope>
    <source>
        <strain evidence="3">FACHB-1375</strain>
    </source>
</reference>
<dbReference type="AlphaFoldDB" id="A0A926VJL5"/>
<name>A0A926VJL5_9CYAN</name>
<reference evidence="3" key="1">
    <citation type="journal article" date="2015" name="ISME J.">
        <title>Draft Genome Sequence of Streptomyces incarnatus NRRL8089, which Produces the Nucleoside Antibiotic Sinefungin.</title>
        <authorList>
            <person name="Oshima K."/>
            <person name="Hattori M."/>
            <person name="Shimizu H."/>
            <person name="Fukuda K."/>
            <person name="Nemoto M."/>
            <person name="Inagaki K."/>
            <person name="Tamura T."/>
        </authorList>
    </citation>
    <scope>NUCLEOTIDE SEQUENCE</scope>
    <source>
        <strain evidence="3">FACHB-1375</strain>
    </source>
</reference>
<dbReference type="PANTHER" id="PTHR13696:SF52">
    <property type="entry name" value="PARA FAMILY PROTEIN CT_582"/>
    <property type="match status" value="1"/>
</dbReference>
<dbReference type="PANTHER" id="PTHR13696">
    <property type="entry name" value="P-LOOP CONTAINING NUCLEOSIDE TRIPHOSPHATE HYDROLASE"/>
    <property type="match status" value="1"/>
</dbReference>
<comment type="caution">
    <text evidence="3">The sequence shown here is derived from an EMBL/GenBank/DDBJ whole genome shotgun (WGS) entry which is preliminary data.</text>
</comment>
<dbReference type="InterPro" id="IPR025669">
    <property type="entry name" value="AAA_dom"/>
</dbReference>
<dbReference type="FunFam" id="3.40.50.300:FF:000285">
    <property type="entry name" value="Sporulation initiation inhibitor Soj"/>
    <property type="match status" value="1"/>
</dbReference>
<feature type="domain" description="AAA" evidence="2">
    <location>
        <begin position="3"/>
        <end position="175"/>
    </location>
</feature>
<evidence type="ECO:0000313" key="3">
    <source>
        <dbReference type="EMBL" id="MBD2184965.1"/>
    </source>
</evidence>
<organism evidence="3 4">
    <name type="scientific">Aerosakkonema funiforme FACHB-1375</name>
    <dbReference type="NCBI Taxonomy" id="2949571"/>
    <lineage>
        <taxon>Bacteria</taxon>
        <taxon>Bacillati</taxon>
        <taxon>Cyanobacteriota</taxon>
        <taxon>Cyanophyceae</taxon>
        <taxon>Oscillatoriophycideae</taxon>
        <taxon>Aerosakkonematales</taxon>
        <taxon>Aerosakkonemataceae</taxon>
        <taxon>Aerosakkonema</taxon>
    </lineage>
</organism>
<sequence length="251" mass="27666">MSRVIALFNQSGGVGKTSLAMNIAYHIQERKHRVLLVDMDPQGSLTTFMGLDPTELKQTIYESILQGKPLPIHSNIHGIDLTPANISLSAAELELVVADMRDGRLKEALEPVLEQYDFILIDCPPSLGLLSYISLVASTHVLVPIQTQYKAFCGTELLLSTVARVRSRPNRQLQIAGFIPTMYDGRNIQDARTLEAIQEQLQKVGVVYPPIPRSTAFADASEDHVPLALYNRKSPAVPILKKIATSLEKLA</sequence>
<dbReference type="Gene3D" id="3.40.50.300">
    <property type="entry name" value="P-loop containing nucleotide triphosphate hydrolases"/>
    <property type="match status" value="1"/>
</dbReference>
<dbReference type="SUPFAM" id="SSF52540">
    <property type="entry name" value="P-loop containing nucleoside triphosphate hydrolases"/>
    <property type="match status" value="1"/>
</dbReference>
<dbReference type="Proteomes" id="UP000641646">
    <property type="component" value="Unassembled WGS sequence"/>
</dbReference>
<dbReference type="Pfam" id="PF13614">
    <property type="entry name" value="AAA_31"/>
    <property type="match status" value="1"/>
</dbReference>
<protein>
    <submittedName>
        <fullName evidence="3">ParA family protein</fullName>
    </submittedName>
</protein>
<gene>
    <name evidence="3" type="ORF">H6G03_28490</name>
</gene>
<keyword evidence="4" id="KW-1185">Reference proteome</keyword>
<evidence type="ECO:0000256" key="1">
    <source>
        <dbReference type="ARBA" id="ARBA00006976"/>
    </source>
</evidence>
<comment type="similarity">
    <text evidence="1">Belongs to the ParA family.</text>
</comment>
<evidence type="ECO:0000313" key="4">
    <source>
        <dbReference type="Proteomes" id="UP000641646"/>
    </source>
</evidence>
<proteinExistence type="inferred from homology"/>
<accession>A0A926VJL5</accession>
<evidence type="ECO:0000259" key="2">
    <source>
        <dbReference type="Pfam" id="PF13614"/>
    </source>
</evidence>
<dbReference type="CDD" id="cd02042">
    <property type="entry name" value="ParAB_family"/>
    <property type="match status" value="1"/>
</dbReference>